<organism evidence="14 15">
    <name type="scientific">Cognatiluteimonas weifangensis</name>
    <dbReference type="NCBI Taxonomy" id="2303539"/>
    <lineage>
        <taxon>Bacteria</taxon>
        <taxon>Pseudomonadati</taxon>
        <taxon>Pseudomonadota</taxon>
        <taxon>Gammaproteobacteria</taxon>
        <taxon>Lysobacterales</taxon>
        <taxon>Lysobacteraceae</taxon>
        <taxon>Cognatiluteimonas</taxon>
    </lineage>
</organism>
<dbReference type="PANTHER" id="PTHR42823">
    <property type="entry name" value="ATP SYNTHASE SUBUNIT A, CHLOROPLASTIC"/>
    <property type="match status" value="1"/>
</dbReference>
<comment type="subcellular location">
    <subcellularLocation>
        <location evidence="12 13">Cell membrane</location>
        <topology evidence="12 13">Multi-pass membrane protein</topology>
    </subcellularLocation>
    <subcellularLocation>
        <location evidence="1">Membrane</location>
        <topology evidence="1">Multi-pass membrane protein</topology>
    </subcellularLocation>
</comment>
<protein>
    <recommendedName>
        <fullName evidence="12 13">ATP synthase subunit a</fullName>
    </recommendedName>
    <alternativeName>
        <fullName evidence="12">ATP synthase F0 sector subunit a</fullName>
    </alternativeName>
    <alternativeName>
        <fullName evidence="12">F-ATPase subunit 6</fullName>
    </alternativeName>
</protein>
<accession>A0A372DQM6</accession>
<evidence type="ECO:0000313" key="15">
    <source>
        <dbReference type="Proteomes" id="UP000262917"/>
    </source>
</evidence>
<keyword evidence="10 12" id="KW-0472">Membrane</keyword>
<keyword evidence="15" id="KW-1185">Reference proteome</keyword>
<evidence type="ECO:0000256" key="9">
    <source>
        <dbReference type="ARBA" id="ARBA00023065"/>
    </source>
</evidence>
<comment type="similarity">
    <text evidence="2 12 13">Belongs to the ATPase A chain family.</text>
</comment>
<dbReference type="Gene3D" id="1.20.120.220">
    <property type="entry name" value="ATP synthase, F0 complex, subunit A"/>
    <property type="match status" value="1"/>
</dbReference>
<feature type="transmembrane region" description="Helical" evidence="12">
    <location>
        <begin position="94"/>
        <end position="111"/>
    </location>
</feature>
<sequence>MVTTEPASGGSTEYINHHLHHLQVSVGDGAFMTLNVDTLFFSFVLSALFLVGFIYAARKATAGVPGKFQTVVEIIVGFVDGLVRETFHGRSKSIAPLSITIFCVVFLMNFMDLLPVDLLPWAWGAGHIATGHDPAHAYLRAVPTADLNTTFGLSLAVFLLIQMFGIGHKGVAGFAKEAFTAPFHAHGTVGKIALAPANFLLRLIEEGVRPLSLSLRLFGNMYAGELIFVLIALMTLDASLAHFGTWIMGAAQLFSGFIWTVFHILIITLQAFIFMMLTIVYLSMAAESH</sequence>
<evidence type="ECO:0000256" key="5">
    <source>
        <dbReference type="ARBA" id="ARBA00022547"/>
    </source>
</evidence>
<dbReference type="InterPro" id="IPR000568">
    <property type="entry name" value="ATP_synth_F0_asu"/>
</dbReference>
<evidence type="ECO:0000256" key="12">
    <source>
        <dbReference type="HAMAP-Rule" id="MF_01393"/>
    </source>
</evidence>
<comment type="caution">
    <text evidence="14">The sequence shown here is derived from an EMBL/GenBank/DDBJ whole genome shotgun (WGS) entry which is preliminary data.</text>
</comment>
<dbReference type="GO" id="GO:0042777">
    <property type="term" value="P:proton motive force-driven plasma membrane ATP synthesis"/>
    <property type="evidence" value="ECO:0007669"/>
    <property type="project" value="TreeGrafter"/>
</dbReference>
<dbReference type="AlphaFoldDB" id="A0A372DQM6"/>
<dbReference type="RefSeq" id="WP_117201528.1">
    <property type="nucleotide sequence ID" value="NZ_JBHTBK010000040.1"/>
</dbReference>
<evidence type="ECO:0000256" key="7">
    <source>
        <dbReference type="ARBA" id="ARBA00022781"/>
    </source>
</evidence>
<comment type="function">
    <text evidence="12 13">Key component of the proton channel; it plays a direct role in the translocation of protons across the membrane.</text>
</comment>
<keyword evidence="4 12" id="KW-1003">Cell membrane</keyword>
<evidence type="ECO:0000313" key="14">
    <source>
        <dbReference type="EMBL" id="RFP61870.1"/>
    </source>
</evidence>
<feature type="transmembrane region" description="Helical" evidence="12">
    <location>
        <begin position="226"/>
        <end position="251"/>
    </location>
</feature>
<keyword evidence="5 12" id="KW-0138">CF(0)</keyword>
<evidence type="ECO:0000256" key="8">
    <source>
        <dbReference type="ARBA" id="ARBA00022989"/>
    </source>
</evidence>
<reference evidence="14 15" key="1">
    <citation type="submission" date="2018-08" db="EMBL/GenBank/DDBJ databases">
        <title>Lysobacter weifangensis sp. nov., a new member of the family 'Xanthomonadaceae', isolated from soil in a farmland.</title>
        <authorList>
            <person name="Zhao H."/>
        </authorList>
    </citation>
    <scope>NUCLEOTIDE SEQUENCE [LARGE SCALE GENOMIC DNA]</scope>
    <source>
        <strain evidence="14 15">WF-2</strain>
    </source>
</reference>
<evidence type="ECO:0000256" key="1">
    <source>
        <dbReference type="ARBA" id="ARBA00004141"/>
    </source>
</evidence>
<feature type="transmembrane region" description="Helical" evidence="12">
    <location>
        <begin position="257"/>
        <end position="282"/>
    </location>
</feature>
<dbReference type="EMBL" id="QVPD01000002">
    <property type="protein sequence ID" value="RFP61870.1"/>
    <property type="molecule type" value="Genomic_DNA"/>
</dbReference>
<dbReference type="OrthoDB" id="9789241at2"/>
<dbReference type="Pfam" id="PF00119">
    <property type="entry name" value="ATP-synt_A"/>
    <property type="match status" value="1"/>
</dbReference>
<evidence type="ECO:0000256" key="3">
    <source>
        <dbReference type="ARBA" id="ARBA00022448"/>
    </source>
</evidence>
<dbReference type="NCBIfam" id="NF004477">
    <property type="entry name" value="PRK05815.1-1"/>
    <property type="match status" value="1"/>
</dbReference>
<keyword evidence="11 12" id="KW-0066">ATP synthesis</keyword>
<keyword evidence="6 12" id="KW-0812">Transmembrane</keyword>
<dbReference type="FunFam" id="1.20.120.220:FF:000002">
    <property type="entry name" value="ATP synthase subunit a"/>
    <property type="match status" value="1"/>
</dbReference>
<dbReference type="CDD" id="cd00310">
    <property type="entry name" value="ATP-synt_Fo_a_6"/>
    <property type="match status" value="1"/>
</dbReference>
<keyword evidence="9 12" id="KW-0406">Ion transport</keyword>
<dbReference type="InterPro" id="IPR023011">
    <property type="entry name" value="ATP_synth_F0_asu_AS"/>
</dbReference>
<proteinExistence type="inferred from homology"/>
<dbReference type="InterPro" id="IPR035908">
    <property type="entry name" value="F0_ATP_A_sf"/>
</dbReference>
<evidence type="ECO:0000256" key="2">
    <source>
        <dbReference type="ARBA" id="ARBA00006810"/>
    </source>
</evidence>
<evidence type="ECO:0000256" key="6">
    <source>
        <dbReference type="ARBA" id="ARBA00022692"/>
    </source>
</evidence>
<dbReference type="PANTHER" id="PTHR42823:SF3">
    <property type="entry name" value="ATP SYNTHASE SUBUNIT A, CHLOROPLASTIC"/>
    <property type="match status" value="1"/>
</dbReference>
<dbReference type="SUPFAM" id="SSF81336">
    <property type="entry name" value="F1F0 ATP synthase subunit A"/>
    <property type="match status" value="1"/>
</dbReference>
<keyword evidence="3 12" id="KW-0813">Transport</keyword>
<evidence type="ECO:0000256" key="11">
    <source>
        <dbReference type="ARBA" id="ARBA00023310"/>
    </source>
</evidence>
<feature type="transmembrane region" description="Helical" evidence="12">
    <location>
        <begin position="147"/>
        <end position="166"/>
    </location>
</feature>
<dbReference type="InterPro" id="IPR045082">
    <property type="entry name" value="ATP_syn_F0_a_bact/chloroplast"/>
</dbReference>
<dbReference type="GO" id="GO:0045259">
    <property type="term" value="C:proton-transporting ATP synthase complex"/>
    <property type="evidence" value="ECO:0007669"/>
    <property type="project" value="UniProtKB-KW"/>
</dbReference>
<feature type="transmembrane region" description="Helical" evidence="12">
    <location>
        <begin position="39"/>
        <end position="57"/>
    </location>
</feature>
<keyword evidence="8 12" id="KW-1133">Transmembrane helix</keyword>
<evidence type="ECO:0000256" key="13">
    <source>
        <dbReference type="RuleBase" id="RU000483"/>
    </source>
</evidence>
<dbReference type="GO" id="GO:0005886">
    <property type="term" value="C:plasma membrane"/>
    <property type="evidence" value="ECO:0007669"/>
    <property type="project" value="UniProtKB-SubCell"/>
</dbReference>
<dbReference type="GO" id="GO:0046933">
    <property type="term" value="F:proton-transporting ATP synthase activity, rotational mechanism"/>
    <property type="evidence" value="ECO:0007669"/>
    <property type="project" value="UniProtKB-UniRule"/>
</dbReference>
<dbReference type="HAMAP" id="MF_01393">
    <property type="entry name" value="ATP_synth_a_bact"/>
    <property type="match status" value="1"/>
</dbReference>
<evidence type="ECO:0000256" key="10">
    <source>
        <dbReference type="ARBA" id="ARBA00023136"/>
    </source>
</evidence>
<gene>
    <name evidence="12" type="primary">atpB</name>
    <name evidence="14" type="ORF">D0Y53_02065</name>
</gene>
<evidence type="ECO:0000256" key="4">
    <source>
        <dbReference type="ARBA" id="ARBA00022475"/>
    </source>
</evidence>
<dbReference type="NCBIfam" id="TIGR01131">
    <property type="entry name" value="ATP_synt_6_or_A"/>
    <property type="match status" value="1"/>
</dbReference>
<keyword evidence="7 12" id="KW-0375">Hydrogen ion transport</keyword>
<dbReference type="Proteomes" id="UP000262917">
    <property type="component" value="Unassembled WGS sequence"/>
</dbReference>
<dbReference type="PROSITE" id="PS00449">
    <property type="entry name" value="ATPASE_A"/>
    <property type="match status" value="1"/>
</dbReference>
<name>A0A372DQM6_9GAMM</name>